<evidence type="ECO:0000256" key="6">
    <source>
        <dbReference type="SAM" id="Phobius"/>
    </source>
</evidence>
<feature type="transmembrane region" description="Helical" evidence="6">
    <location>
        <begin position="257"/>
        <end position="278"/>
    </location>
</feature>
<feature type="transmembrane region" description="Helical" evidence="6">
    <location>
        <begin position="207"/>
        <end position="230"/>
    </location>
</feature>
<dbReference type="GO" id="GO:0016020">
    <property type="term" value="C:membrane"/>
    <property type="evidence" value="ECO:0007669"/>
    <property type="project" value="UniProtKB-SubCell"/>
</dbReference>
<protein>
    <submittedName>
        <fullName evidence="7">Amino acid transporter</fullName>
    </submittedName>
</protein>
<dbReference type="InterPro" id="IPR050598">
    <property type="entry name" value="AminoAcid_Transporter"/>
</dbReference>
<dbReference type="FunFam" id="1.20.1740.10:FF:000025">
    <property type="entry name" value="High-affinity methionine permease"/>
    <property type="match status" value="1"/>
</dbReference>
<dbReference type="PANTHER" id="PTHR11785:SF382">
    <property type="entry name" value="LOW-AFFINITY METHIONINE PERMEASE"/>
    <property type="match status" value="1"/>
</dbReference>
<dbReference type="Pfam" id="PF13520">
    <property type="entry name" value="AA_permease_2"/>
    <property type="match status" value="1"/>
</dbReference>
<evidence type="ECO:0000313" key="7">
    <source>
        <dbReference type="EMBL" id="KUJ17477.1"/>
    </source>
</evidence>
<proteinExistence type="predicted"/>
<name>A0A194XCK1_MOLSC</name>
<evidence type="ECO:0000256" key="3">
    <source>
        <dbReference type="ARBA" id="ARBA00022989"/>
    </source>
</evidence>
<dbReference type="OrthoDB" id="5982228at2759"/>
<feature type="compositionally biased region" description="Polar residues" evidence="5">
    <location>
        <begin position="1"/>
        <end position="19"/>
    </location>
</feature>
<dbReference type="EMBL" id="KQ947414">
    <property type="protein sequence ID" value="KUJ17477.1"/>
    <property type="molecule type" value="Genomic_DNA"/>
</dbReference>
<evidence type="ECO:0000256" key="2">
    <source>
        <dbReference type="ARBA" id="ARBA00022692"/>
    </source>
</evidence>
<dbReference type="AlphaFoldDB" id="A0A194XCK1"/>
<feature type="transmembrane region" description="Helical" evidence="6">
    <location>
        <begin position="63"/>
        <end position="83"/>
    </location>
</feature>
<dbReference type="FunCoup" id="A0A194XCK1">
    <property type="interactions" value="336"/>
</dbReference>
<feature type="transmembrane region" description="Helical" evidence="6">
    <location>
        <begin position="290"/>
        <end position="313"/>
    </location>
</feature>
<dbReference type="InterPro" id="IPR002293">
    <property type="entry name" value="AA/rel_permease1"/>
</dbReference>
<keyword evidence="8" id="KW-1185">Reference proteome</keyword>
<organism evidence="7 8">
    <name type="scientific">Mollisia scopiformis</name>
    <name type="common">Conifer needle endophyte fungus</name>
    <name type="synonym">Phialocephala scopiformis</name>
    <dbReference type="NCBI Taxonomy" id="149040"/>
    <lineage>
        <taxon>Eukaryota</taxon>
        <taxon>Fungi</taxon>
        <taxon>Dikarya</taxon>
        <taxon>Ascomycota</taxon>
        <taxon>Pezizomycotina</taxon>
        <taxon>Leotiomycetes</taxon>
        <taxon>Helotiales</taxon>
        <taxon>Mollisiaceae</taxon>
        <taxon>Mollisia</taxon>
    </lineage>
</organism>
<keyword evidence="3 6" id="KW-1133">Transmembrane helix</keyword>
<keyword evidence="4 6" id="KW-0472">Membrane</keyword>
<feature type="transmembrane region" description="Helical" evidence="6">
    <location>
        <begin position="394"/>
        <end position="417"/>
    </location>
</feature>
<sequence length="541" mass="58151">MTSTIRATNTNEMKSMTNNQDDEIQRTANHGTFGPNEKEKDLSVQAGELTFEEDTSGGLGRHLGVFSTTFLIIGRIIGSGIFSTPSSITTSTGSVGAAMFMWVLGFAISMAGLFVWLEFGCMIPRSGGEKVYLEASYRQPRHMTSILFAIQSVLLGFSATGCITFASNMVLAADTTVSESASRGIAGSAMIFVALMHGLTPKFGVKVMNVVGVLKVGIVIFIVVTGWVVLGGGTRVKDPHASFRNAFEGSTKTGNPYATALFKVLSSFAGWSNAAYILNDVKNPVRTLKIAGPLAVTTCGMLYIFANISYYAAATPAEVSASGVTVASLFMKKVFGKTASRGLSVFVGLSALGNVMTVTYAHARVNQEIAKEGILPFSSFWATTYPTGAPTGGLFLHFIPSIIMITAIPFGDAYNFIVDVEGYPRAIVFATVVIGLFFLRWKKPFAERPFKVFLPIAGFFLVGQLFVLVAPFLRPPGGKGDTSQPYWAYPLVGLGVMFAGLVYYAVLMHILPRLGNYSLKHEKVVLADGTFVMKFARSKDE</sequence>
<dbReference type="Proteomes" id="UP000070700">
    <property type="component" value="Unassembled WGS sequence"/>
</dbReference>
<dbReference type="InParanoid" id="A0A194XCK1"/>
<reference evidence="7 8" key="1">
    <citation type="submission" date="2015-10" db="EMBL/GenBank/DDBJ databases">
        <title>Full genome of DAOMC 229536 Phialocephala scopiformis, a fungal endophyte of spruce producing the potent anti-insectan compound rugulosin.</title>
        <authorList>
            <consortium name="DOE Joint Genome Institute"/>
            <person name="Walker A.K."/>
            <person name="Frasz S.L."/>
            <person name="Seifert K.A."/>
            <person name="Miller J.D."/>
            <person name="Mondo S.J."/>
            <person name="Labutti K."/>
            <person name="Lipzen A."/>
            <person name="Dockter R."/>
            <person name="Kennedy M."/>
            <person name="Grigoriev I.V."/>
            <person name="Spatafora J.W."/>
        </authorList>
    </citation>
    <scope>NUCLEOTIDE SEQUENCE [LARGE SCALE GENOMIC DNA]</scope>
    <source>
        <strain evidence="7 8">CBS 120377</strain>
    </source>
</reference>
<accession>A0A194XCK1</accession>
<dbReference type="PIRSF" id="PIRSF006060">
    <property type="entry name" value="AA_transporter"/>
    <property type="match status" value="1"/>
</dbReference>
<dbReference type="RefSeq" id="XP_018071832.1">
    <property type="nucleotide sequence ID" value="XM_018214898.1"/>
</dbReference>
<dbReference type="Gene3D" id="1.20.1740.10">
    <property type="entry name" value="Amino acid/polyamine transporter I"/>
    <property type="match status" value="1"/>
</dbReference>
<dbReference type="KEGG" id="psco:LY89DRAFT_684518"/>
<feature type="transmembrane region" description="Helical" evidence="6">
    <location>
        <begin position="181"/>
        <end position="200"/>
    </location>
</feature>
<dbReference type="GeneID" id="28824624"/>
<feature type="transmembrane region" description="Helical" evidence="6">
    <location>
        <begin position="342"/>
        <end position="361"/>
    </location>
</feature>
<feature type="region of interest" description="Disordered" evidence="5">
    <location>
        <begin position="1"/>
        <end position="20"/>
    </location>
</feature>
<gene>
    <name evidence="7" type="ORF">LY89DRAFT_684518</name>
</gene>
<evidence type="ECO:0000313" key="8">
    <source>
        <dbReference type="Proteomes" id="UP000070700"/>
    </source>
</evidence>
<evidence type="ECO:0000256" key="1">
    <source>
        <dbReference type="ARBA" id="ARBA00004141"/>
    </source>
</evidence>
<feature type="transmembrane region" description="Helical" evidence="6">
    <location>
        <begin position="453"/>
        <end position="474"/>
    </location>
</feature>
<comment type="subcellular location">
    <subcellularLocation>
        <location evidence="1">Membrane</location>
        <topology evidence="1">Multi-pass membrane protein</topology>
    </subcellularLocation>
</comment>
<dbReference type="GO" id="GO:0015179">
    <property type="term" value="F:L-amino acid transmembrane transporter activity"/>
    <property type="evidence" value="ECO:0007669"/>
    <property type="project" value="TreeGrafter"/>
</dbReference>
<feature type="transmembrane region" description="Helical" evidence="6">
    <location>
        <begin position="486"/>
        <end position="511"/>
    </location>
</feature>
<feature type="transmembrane region" description="Helical" evidence="6">
    <location>
        <begin position="146"/>
        <end position="169"/>
    </location>
</feature>
<evidence type="ECO:0000256" key="4">
    <source>
        <dbReference type="ARBA" id="ARBA00023136"/>
    </source>
</evidence>
<feature type="transmembrane region" description="Helical" evidence="6">
    <location>
        <begin position="95"/>
        <end position="117"/>
    </location>
</feature>
<feature type="transmembrane region" description="Helical" evidence="6">
    <location>
        <begin position="423"/>
        <end position="441"/>
    </location>
</feature>
<evidence type="ECO:0000256" key="5">
    <source>
        <dbReference type="SAM" id="MobiDB-lite"/>
    </source>
</evidence>
<dbReference type="PANTHER" id="PTHR11785">
    <property type="entry name" value="AMINO ACID TRANSPORTER"/>
    <property type="match status" value="1"/>
</dbReference>
<keyword evidence="2 6" id="KW-0812">Transmembrane</keyword>